<protein>
    <submittedName>
        <fullName evidence="1">Uncharacterized protein</fullName>
    </submittedName>
</protein>
<reference evidence="1" key="1">
    <citation type="submission" date="2021-05" db="EMBL/GenBank/DDBJ databases">
        <authorList>
            <person name="Pan Q."/>
            <person name="Jouanno E."/>
            <person name="Zahm M."/>
            <person name="Klopp C."/>
            <person name="Cabau C."/>
            <person name="Louis A."/>
            <person name="Berthelot C."/>
            <person name="Parey E."/>
            <person name="Roest Crollius H."/>
            <person name="Montfort J."/>
            <person name="Robinson-Rechavi M."/>
            <person name="Bouchez O."/>
            <person name="Lampietro C."/>
            <person name="Lopez Roques C."/>
            <person name="Donnadieu C."/>
            <person name="Postlethwait J."/>
            <person name="Bobe J."/>
            <person name="Dillon D."/>
            <person name="Chandos A."/>
            <person name="von Hippel F."/>
            <person name="Guiguen Y."/>
        </authorList>
    </citation>
    <scope>NUCLEOTIDE SEQUENCE</scope>
    <source>
        <strain evidence="1">YG-Jan2019</strain>
    </source>
</reference>
<keyword evidence="2" id="KW-1185">Reference proteome</keyword>
<dbReference type="Proteomes" id="UP001157502">
    <property type="component" value="Chromosome 34"/>
</dbReference>
<proteinExistence type="predicted"/>
<gene>
    <name evidence="1" type="ORF">DPEC_G00338310</name>
</gene>
<dbReference type="EMBL" id="CM055761">
    <property type="protein sequence ID" value="KAJ7986281.1"/>
    <property type="molecule type" value="Genomic_DNA"/>
</dbReference>
<evidence type="ECO:0000313" key="1">
    <source>
        <dbReference type="EMBL" id="KAJ7986281.1"/>
    </source>
</evidence>
<name>A0ACC2F4K9_DALPE</name>
<organism evidence="1 2">
    <name type="scientific">Dallia pectoralis</name>
    <name type="common">Alaska blackfish</name>
    <dbReference type="NCBI Taxonomy" id="75939"/>
    <lineage>
        <taxon>Eukaryota</taxon>
        <taxon>Metazoa</taxon>
        <taxon>Chordata</taxon>
        <taxon>Craniata</taxon>
        <taxon>Vertebrata</taxon>
        <taxon>Euteleostomi</taxon>
        <taxon>Actinopterygii</taxon>
        <taxon>Neopterygii</taxon>
        <taxon>Teleostei</taxon>
        <taxon>Protacanthopterygii</taxon>
        <taxon>Esociformes</taxon>
        <taxon>Umbridae</taxon>
        <taxon>Dallia</taxon>
    </lineage>
</organism>
<sequence>MWIEVSKLVFLHVLLLEIQSSRGSHTYTDCETGQFQCKNGRCIPTLWRCDDDDDCSDNSDEENCASEAGVSDPQPMCTGWHFMGLTTRSLVPCLALKNAMVSEGMQCRQPGRKKSRAPCNAKETVPTRLNPTKGIS</sequence>
<comment type="caution">
    <text evidence="1">The sequence shown here is derived from an EMBL/GenBank/DDBJ whole genome shotgun (WGS) entry which is preliminary data.</text>
</comment>
<accession>A0ACC2F4K9</accession>
<evidence type="ECO:0000313" key="2">
    <source>
        <dbReference type="Proteomes" id="UP001157502"/>
    </source>
</evidence>